<reference evidence="3 4" key="1">
    <citation type="submission" date="2022-11" db="EMBL/GenBank/DDBJ databases">
        <title>Spartinivicinus poritis sp. nov., isolated from scleractinian coral Porites lutea.</title>
        <authorList>
            <person name="Zhang G."/>
            <person name="Cai L."/>
            <person name="Wei Q."/>
        </authorList>
    </citation>
    <scope>NUCLEOTIDE SEQUENCE [LARGE SCALE GENOMIC DNA]</scope>
    <source>
        <strain evidence="3 4">A2-2</strain>
    </source>
</reference>
<keyword evidence="1" id="KW-0732">Signal</keyword>
<dbReference type="PROSITE" id="PS51688">
    <property type="entry name" value="ICA"/>
    <property type="match status" value="1"/>
</dbReference>
<evidence type="ECO:0000313" key="4">
    <source>
        <dbReference type="Proteomes" id="UP001528823"/>
    </source>
</evidence>
<feature type="signal peptide" evidence="1">
    <location>
        <begin position="1"/>
        <end position="22"/>
    </location>
</feature>
<dbReference type="RefSeq" id="WP_274687596.1">
    <property type="nucleotide sequence ID" value="NZ_JAPMOU010000004.1"/>
</dbReference>
<feature type="domain" description="Peptidase S74" evidence="2">
    <location>
        <begin position="150"/>
        <end position="245"/>
    </location>
</feature>
<protein>
    <submittedName>
        <fullName evidence="3">Tail fiber domain-containing protein</fullName>
    </submittedName>
</protein>
<accession>A0ABT5U4D5</accession>
<feature type="chain" id="PRO_5047373306" evidence="1">
    <location>
        <begin position="23"/>
        <end position="245"/>
    </location>
</feature>
<dbReference type="Pfam" id="PF13884">
    <property type="entry name" value="Peptidase_S74"/>
    <property type="match status" value="1"/>
</dbReference>
<dbReference type="Proteomes" id="UP001528823">
    <property type="component" value="Unassembled WGS sequence"/>
</dbReference>
<dbReference type="InterPro" id="IPR030392">
    <property type="entry name" value="S74_ICA"/>
</dbReference>
<dbReference type="EMBL" id="JAPMOU010000004">
    <property type="protein sequence ID" value="MDE1461228.1"/>
    <property type="molecule type" value="Genomic_DNA"/>
</dbReference>
<evidence type="ECO:0000259" key="2">
    <source>
        <dbReference type="PROSITE" id="PS51688"/>
    </source>
</evidence>
<proteinExistence type="predicted"/>
<sequence>MKLSTLLFASIVALGPVSSTYAETTQVFCGKLDGSDWYWTKDLNNPVTNFNRVGVSYHYPPIAMSGAWESSIITLGEWGLFNANTFSITEAEYLSINNKCRSGYVVQPANNAFSAWSLFKVNKGNGQYFIAPGYVEKNRVLVRDYSFGLSDIRLKQTIHPLQESLDKISRVSGYSYSWQPDSTQQHLAGQTEYGVIAQEVQAEFPELVKQDGQGYLRVDYRGLIPVLLESIKELNTRVETLEARQ</sequence>
<name>A0ABT5U4D5_9GAMM</name>
<gene>
    <name evidence="3" type="ORF">ORQ98_04540</name>
</gene>
<evidence type="ECO:0000313" key="3">
    <source>
        <dbReference type="EMBL" id="MDE1461228.1"/>
    </source>
</evidence>
<evidence type="ECO:0000256" key="1">
    <source>
        <dbReference type="SAM" id="SignalP"/>
    </source>
</evidence>
<comment type="caution">
    <text evidence="3">The sequence shown here is derived from an EMBL/GenBank/DDBJ whole genome shotgun (WGS) entry which is preliminary data.</text>
</comment>
<keyword evidence="4" id="KW-1185">Reference proteome</keyword>
<organism evidence="3 4">
    <name type="scientific">Spartinivicinus poritis</name>
    <dbReference type="NCBI Taxonomy" id="2994640"/>
    <lineage>
        <taxon>Bacteria</taxon>
        <taxon>Pseudomonadati</taxon>
        <taxon>Pseudomonadota</taxon>
        <taxon>Gammaproteobacteria</taxon>
        <taxon>Oceanospirillales</taxon>
        <taxon>Zooshikellaceae</taxon>
        <taxon>Spartinivicinus</taxon>
    </lineage>
</organism>